<reference evidence="1 2" key="1">
    <citation type="submission" date="2019-03" db="EMBL/GenBank/DDBJ databases">
        <title>Single cell metagenomics reveals metabolic interactions within the superorganism composed of flagellate Streblomastix strix and complex community of Bacteroidetes bacteria on its surface.</title>
        <authorList>
            <person name="Treitli S.C."/>
            <person name="Kolisko M."/>
            <person name="Husnik F."/>
            <person name="Keeling P."/>
            <person name="Hampl V."/>
        </authorList>
    </citation>
    <scope>NUCLEOTIDE SEQUENCE [LARGE SCALE GENOMIC DNA]</scope>
    <source>
        <strain evidence="1">ST1C</strain>
    </source>
</reference>
<protein>
    <submittedName>
        <fullName evidence="1">Uncharacterized protein</fullName>
    </submittedName>
</protein>
<proteinExistence type="predicted"/>
<dbReference type="EMBL" id="SNRW01011272">
    <property type="protein sequence ID" value="KAA6375382.1"/>
    <property type="molecule type" value="Genomic_DNA"/>
</dbReference>
<name>A0A5J4UZ12_9EUKA</name>
<organism evidence="1 2">
    <name type="scientific">Streblomastix strix</name>
    <dbReference type="NCBI Taxonomy" id="222440"/>
    <lineage>
        <taxon>Eukaryota</taxon>
        <taxon>Metamonada</taxon>
        <taxon>Preaxostyla</taxon>
        <taxon>Oxymonadida</taxon>
        <taxon>Streblomastigidae</taxon>
        <taxon>Streblomastix</taxon>
    </lineage>
</organism>
<dbReference type="AlphaFoldDB" id="A0A5J4UZ12"/>
<gene>
    <name evidence="1" type="ORF">EZS28_029091</name>
</gene>
<evidence type="ECO:0000313" key="1">
    <source>
        <dbReference type="EMBL" id="KAA6375382.1"/>
    </source>
</evidence>
<accession>A0A5J4UZ12</accession>
<evidence type="ECO:0000313" key="2">
    <source>
        <dbReference type="Proteomes" id="UP000324800"/>
    </source>
</evidence>
<comment type="caution">
    <text evidence="1">The sequence shown here is derived from an EMBL/GenBank/DDBJ whole genome shotgun (WGS) entry which is preliminary data.</text>
</comment>
<dbReference type="Proteomes" id="UP000324800">
    <property type="component" value="Unassembled WGS sequence"/>
</dbReference>
<sequence>MLYLFIVRLQPKAIGPVNRKKQYFAKLRRSESYLREKQIKSLEIEACNSSAAFNIKPESNAVTLSKLQDRILESAENLFLKQHAVHIPGISSKVPDSQTV</sequence>